<dbReference type="Gene3D" id="3.60.21.10">
    <property type="match status" value="1"/>
</dbReference>
<dbReference type="InterPro" id="IPR050535">
    <property type="entry name" value="DNA_Repair-Maintenance_Comp"/>
</dbReference>
<protein>
    <recommendedName>
        <fullName evidence="3">DNA repair exonuclease SbcCD nuclease subunit</fullName>
    </recommendedName>
</protein>
<accession>A0A2T0RJA7</accession>
<proteinExistence type="predicted"/>
<dbReference type="PANTHER" id="PTHR30337">
    <property type="entry name" value="COMPONENT OF ATP-DEPENDENT DSDNA EXONUCLEASE"/>
    <property type="match status" value="1"/>
</dbReference>
<keyword evidence="2" id="KW-1185">Reference proteome</keyword>
<gene>
    <name evidence="1" type="ORF">CLV78_110134</name>
</gene>
<dbReference type="Proteomes" id="UP000239480">
    <property type="component" value="Unassembled WGS sequence"/>
</dbReference>
<name>A0A2T0RJA7_9RHOB</name>
<reference evidence="1 2" key="1">
    <citation type="submission" date="2018-03" db="EMBL/GenBank/DDBJ databases">
        <title>Genomic Encyclopedia of Archaeal and Bacterial Type Strains, Phase II (KMG-II): from individual species to whole genera.</title>
        <authorList>
            <person name="Goeker M."/>
        </authorList>
    </citation>
    <scope>NUCLEOTIDE SEQUENCE [LARGE SCALE GENOMIC DNA]</scope>
    <source>
        <strain evidence="1 2">DSM 29328</strain>
    </source>
</reference>
<dbReference type="EMBL" id="PVTD01000010">
    <property type="protein sequence ID" value="PRY21259.1"/>
    <property type="molecule type" value="Genomic_DNA"/>
</dbReference>
<sequence length="229" mass="24505">MPGAATPEGALRIGLAHGRVQSFHEDADTRDIIPPDRAASAGLDYLALGDWHGALTVDPRTQYSGTPERDRFKHNGPGTCLVVTLDGGVPHVETVDTGRFDWQDVDLNFTPDADVNTALSGHVPQDAAKRRDLLLTVRTNGTLRLPEKGALIASGKSVADSFGLFRLLTDDLSTEVEAGDLDAIATGGALRSAADALRIEAENETASEDDRQIAARALDRLWNLSQEDV</sequence>
<dbReference type="InterPro" id="IPR029052">
    <property type="entry name" value="Metallo-depent_PP-like"/>
</dbReference>
<evidence type="ECO:0008006" key="3">
    <source>
        <dbReference type="Google" id="ProtNLM"/>
    </source>
</evidence>
<dbReference type="AlphaFoldDB" id="A0A2T0RJA7"/>
<dbReference type="SUPFAM" id="SSF56300">
    <property type="entry name" value="Metallo-dependent phosphatases"/>
    <property type="match status" value="1"/>
</dbReference>
<evidence type="ECO:0000313" key="2">
    <source>
        <dbReference type="Proteomes" id="UP000239480"/>
    </source>
</evidence>
<organism evidence="1 2">
    <name type="scientific">Aliiruegeria haliotis</name>
    <dbReference type="NCBI Taxonomy" id="1280846"/>
    <lineage>
        <taxon>Bacteria</taxon>
        <taxon>Pseudomonadati</taxon>
        <taxon>Pseudomonadota</taxon>
        <taxon>Alphaproteobacteria</taxon>
        <taxon>Rhodobacterales</taxon>
        <taxon>Roseobacteraceae</taxon>
        <taxon>Aliiruegeria</taxon>
    </lineage>
</organism>
<comment type="caution">
    <text evidence="1">The sequence shown here is derived from an EMBL/GenBank/DDBJ whole genome shotgun (WGS) entry which is preliminary data.</text>
</comment>
<evidence type="ECO:0000313" key="1">
    <source>
        <dbReference type="EMBL" id="PRY21259.1"/>
    </source>
</evidence>